<dbReference type="RefSeq" id="WP_254757968.1">
    <property type="nucleotide sequence ID" value="NZ_JANCLT010000002.1"/>
</dbReference>
<dbReference type="EMBL" id="JANCLT010000002">
    <property type="protein sequence ID" value="MCP8968068.1"/>
    <property type="molecule type" value="Genomic_DNA"/>
</dbReference>
<dbReference type="InterPro" id="IPR005754">
    <property type="entry name" value="Sortase"/>
</dbReference>
<dbReference type="Proteomes" id="UP001156102">
    <property type="component" value="Unassembled WGS sequence"/>
</dbReference>
<keyword evidence="6" id="KW-1185">Reference proteome</keyword>
<evidence type="ECO:0000313" key="6">
    <source>
        <dbReference type="Proteomes" id="UP001156102"/>
    </source>
</evidence>
<feature type="chain" id="PRO_5041408513" evidence="4">
    <location>
        <begin position="22"/>
        <end position="194"/>
    </location>
</feature>
<evidence type="ECO:0000256" key="2">
    <source>
        <dbReference type="PIRSR" id="PIRSR605754-1"/>
    </source>
</evidence>
<sequence length="194" mass="21102">MKRGIGLLCILLTLLSGCNSAVETAPKASPQVTAAVSKPQPPPEKQTGIIPAMIEIPAIGVKADIEKVGLLPDGSMGAPKGSKAVAWYEQGTKPGERGNAVMAGHVDDTVNPAVFFDLNKLKKDDTIYVTDQNGRRLTFVVRDIQVYPRQDAPLDQIFGYTYQNMLNLITCEGKYDPKTTERAERLVVFSELVQ</sequence>
<evidence type="ECO:0000256" key="1">
    <source>
        <dbReference type="ARBA" id="ARBA00022801"/>
    </source>
</evidence>
<comment type="caution">
    <text evidence="5">The sequence shown here is derived from an EMBL/GenBank/DDBJ whole genome shotgun (WGS) entry which is preliminary data.</text>
</comment>
<gene>
    <name evidence="5" type="ORF">NK662_05880</name>
</gene>
<accession>A0AA42BS48</accession>
<feature type="active site" description="Proton donor/acceptor" evidence="2">
    <location>
        <position position="105"/>
    </location>
</feature>
<dbReference type="GO" id="GO:0016787">
    <property type="term" value="F:hydrolase activity"/>
    <property type="evidence" value="ECO:0007669"/>
    <property type="project" value="UniProtKB-KW"/>
</dbReference>
<feature type="region of interest" description="Disordered" evidence="3">
    <location>
        <begin position="26"/>
        <end position="47"/>
    </location>
</feature>
<dbReference type="InterPro" id="IPR023365">
    <property type="entry name" value="Sortase_dom-sf"/>
</dbReference>
<feature type="signal peptide" evidence="4">
    <location>
        <begin position="1"/>
        <end position="21"/>
    </location>
</feature>
<dbReference type="Pfam" id="PF04203">
    <property type="entry name" value="Sortase"/>
    <property type="match status" value="1"/>
</dbReference>
<dbReference type="Gene3D" id="2.40.260.10">
    <property type="entry name" value="Sortase"/>
    <property type="match status" value="1"/>
</dbReference>
<dbReference type="AlphaFoldDB" id="A0AA42BS48"/>
<dbReference type="InterPro" id="IPR042001">
    <property type="entry name" value="Sortase_F"/>
</dbReference>
<dbReference type="PROSITE" id="PS51257">
    <property type="entry name" value="PROKAR_LIPOPROTEIN"/>
    <property type="match status" value="1"/>
</dbReference>
<evidence type="ECO:0000256" key="3">
    <source>
        <dbReference type="SAM" id="MobiDB-lite"/>
    </source>
</evidence>
<evidence type="ECO:0000256" key="4">
    <source>
        <dbReference type="SAM" id="SignalP"/>
    </source>
</evidence>
<name>A0AA42BS48_9BACI</name>
<evidence type="ECO:0000313" key="5">
    <source>
        <dbReference type="EMBL" id="MCP8968068.1"/>
    </source>
</evidence>
<dbReference type="SUPFAM" id="SSF63817">
    <property type="entry name" value="Sortase"/>
    <property type="match status" value="1"/>
</dbReference>
<protein>
    <submittedName>
        <fullName evidence="5">Class F sortase</fullName>
    </submittedName>
</protein>
<dbReference type="CDD" id="cd05829">
    <property type="entry name" value="Sortase_F"/>
    <property type="match status" value="1"/>
</dbReference>
<proteinExistence type="predicted"/>
<reference evidence="5" key="1">
    <citation type="submission" date="2022-07" db="EMBL/GenBank/DDBJ databases">
        <authorList>
            <person name="Li W.-J."/>
            <person name="Deng Q.-Q."/>
        </authorList>
    </citation>
    <scope>NUCLEOTIDE SEQUENCE</scope>
    <source>
        <strain evidence="5">SYSU M60031</strain>
    </source>
</reference>
<keyword evidence="4" id="KW-0732">Signal</keyword>
<feature type="active site" description="Acyl-thioester intermediate" evidence="2">
    <location>
        <position position="171"/>
    </location>
</feature>
<keyword evidence="1" id="KW-0378">Hydrolase</keyword>
<organism evidence="5 6">
    <name type="scientific">Ectobacillus ponti</name>
    <dbReference type="NCBI Taxonomy" id="2961894"/>
    <lineage>
        <taxon>Bacteria</taxon>
        <taxon>Bacillati</taxon>
        <taxon>Bacillota</taxon>
        <taxon>Bacilli</taxon>
        <taxon>Bacillales</taxon>
        <taxon>Bacillaceae</taxon>
        <taxon>Ectobacillus</taxon>
    </lineage>
</organism>